<organism evidence="1 2">
    <name type="scientific">Neotoma lepida</name>
    <name type="common">Desert woodrat</name>
    <dbReference type="NCBI Taxonomy" id="56216"/>
    <lineage>
        <taxon>Eukaryota</taxon>
        <taxon>Metazoa</taxon>
        <taxon>Chordata</taxon>
        <taxon>Craniata</taxon>
        <taxon>Vertebrata</taxon>
        <taxon>Euteleostomi</taxon>
        <taxon>Mammalia</taxon>
        <taxon>Eutheria</taxon>
        <taxon>Euarchontoglires</taxon>
        <taxon>Glires</taxon>
        <taxon>Rodentia</taxon>
        <taxon>Myomorpha</taxon>
        <taxon>Muroidea</taxon>
        <taxon>Cricetidae</taxon>
        <taxon>Neotominae</taxon>
        <taxon>Neotoma</taxon>
    </lineage>
</organism>
<reference evidence="1 2" key="1">
    <citation type="submission" date="2016-06" db="EMBL/GenBank/DDBJ databases">
        <title>The Draft Genome Sequence and Annotation of the Desert Woodrat Neotoma lepida.</title>
        <authorList>
            <person name="Campbell M."/>
            <person name="Oakeson K.F."/>
            <person name="Yandell M."/>
            <person name="Halpert J.R."/>
            <person name="Dearing D."/>
        </authorList>
    </citation>
    <scope>NUCLEOTIDE SEQUENCE [LARGE SCALE GENOMIC DNA]</scope>
    <source>
        <strain evidence="1">417</strain>
        <tissue evidence="1">Liver</tissue>
    </source>
</reference>
<gene>
    <name evidence="1" type="ORF">A6R68_05235</name>
</gene>
<dbReference type="Proteomes" id="UP000092124">
    <property type="component" value="Unassembled WGS sequence"/>
</dbReference>
<comment type="caution">
    <text evidence="1">The sequence shown here is derived from an EMBL/GenBank/DDBJ whole genome shotgun (WGS) entry which is preliminary data.</text>
</comment>
<evidence type="ECO:0000313" key="2">
    <source>
        <dbReference type="Proteomes" id="UP000092124"/>
    </source>
</evidence>
<evidence type="ECO:0000313" key="1">
    <source>
        <dbReference type="EMBL" id="OBS66226.1"/>
    </source>
</evidence>
<sequence length="42" mass="4935">MRRSLPMDLVLTKERCSVSWIPCTMESWALGLPFELAKIIRR</sequence>
<accession>A0A1A6GJ39</accession>
<keyword evidence="2" id="KW-1185">Reference proteome</keyword>
<dbReference type="AlphaFoldDB" id="A0A1A6GJ39"/>
<protein>
    <submittedName>
        <fullName evidence="1">Uncharacterized protein</fullName>
    </submittedName>
</protein>
<proteinExistence type="predicted"/>
<name>A0A1A6GJ39_NEOLE</name>
<dbReference type="EMBL" id="LZPO01087354">
    <property type="protein sequence ID" value="OBS66226.1"/>
    <property type="molecule type" value="Genomic_DNA"/>
</dbReference>